<evidence type="ECO:0000313" key="3">
    <source>
        <dbReference type="Proteomes" id="UP000784294"/>
    </source>
</evidence>
<dbReference type="OrthoDB" id="10252227at2759"/>
<name>A0A448X2Q3_9PLAT</name>
<evidence type="ECO:0000313" key="2">
    <source>
        <dbReference type="EMBL" id="VEL26316.1"/>
    </source>
</evidence>
<proteinExistence type="predicted"/>
<feature type="compositionally biased region" description="Low complexity" evidence="1">
    <location>
        <begin position="19"/>
        <end position="34"/>
    </location>
</feature>
<organism evidence="2 3">
    <name type="scientific">Protopolystoma xenopodis</name>
    <dbReference type="NCBI Taxonomy" id="117903"/>
    <lineage>
        <taxon>Eukaryota</taxon>
        <taxon>Metazoa</taxon>
        <taxon>Spiralia</taxon>
        <taxon>Lophotrochozoa</taxon>
        <taxon>Platyhelminthes</taxon>
        <taxon>Monogenea</taxon>
        <taxon>Polyopisthocotylea</taxon>
        <taxon>Polystomatidea</taxon>
        <taxon>Polystomatidae</taxon>
        <taxon>Protopolystoma</taxon>
    </lineage>
</organism>
<keyword evidence="3" id="KW-1185">Reference proteome</keyword>
<protein>
    <submittedName>
        <fullName evidence="2">Uncharacterized protein</fullName>
    </submittedName>
</protein>
<feature type="compositionally biased region" description="Polar residues" evidence="1">
    <location>
        <begin position="39"/>
        <end position="49"/>
    </location>
</feature>
<sequence>MEQLDNPSSVVLTATPLETKTPSTDSFTTTTGESKSSKDVGTSNSSTSSVWPLDSICSDLLADLWATRWETRHGAASGLRELLSRFELTRESGKSNGQTKEQVTFLLSFIRDIKSRNSSYSIATFNPN</sequence>
<accession>A0A448X2Q3</accession>
<dbReference type="EMBL" id="CAAALY010079461">
    <property type="protein sequence ID" value="VEL26316.1"/>
    <property type="molecule type" value="Genomic_DNA"/>
</dbReference>
<evidence type="ECO:0000256" key="1">
    <source>
        <dbReference type="SAM" id="MobiDB-lite"/>
    </source>
</evidence>
<gene>
    <name evidence="2" type="ORF">PXEA_LOCUS19756</name>
</gene>
<dbReference type="Proteomes" id="UP000784294">
    <property type="component" value="Unassembled WGS sequence"/>
</dbReference>
<reference evidence="2" key="1">
    <citation type="submission" date="2018-11" db="EMBL/GenBank/DDBJ databases">
        <authorList>
            <consortium name="Pathogen Informatics"/>
        </authorList>
    </citation>
    <scope>NUCLEOTIDE SEQUENCE</scope>
</reference>
<feature type="region of interest" description="Disordered" evidence="1">
    <location>
        <begin position="1"/>
        <end position="49"/>
    </location>
</feature>
<dbReference type="AlphaFoldDB" id="A0A448X2Q3"/>
<feature type="compositionally biased region" description="Polar residues" evidence="1">
    <location>
        <begin position="1"/>
        <end position="18"/>
    </location>
</feature>
<comment type="caution">
    <text evidence="2">The sequence shown here is derived from an EMBL/GenBank/DDBJ whole genome shotgun (WGS) entry which is preliminary data.</text>
</comment>